<evidence type="ECO:0000313" key="2">
    <source>
        <dbReference type="RefSeq" id="XP_031374245.1"/>
    </source>
</evidence>
<dbReference type="PANTHER" id="PTHR15319:SF1">
    <property type="entry name" value="TATA BOX-BINDING PROTEIN-ASSOCIATED FACTOR RNA POLYMERASE I SUBUNIT C"/>
    <property type="match status" value="1"/>
</dbReference>
<evidence type="ECO:0000313" key="1">
    <source>
        <dbReference type="Proteomes" id="UP000515151"/>
    </source>
</evidence>
<proteinExistence type="predicted"/>
<organism evidence="1 2">
    <name type="scientific">Punica granatum</name>
    <name type="common">Pomegranate</name>
    <dbReference type="NCBI Taxonomy" id="22663"/>
    <lineage>
        <taxon>Eukaryota</taxon>
        <taxon>Viridiplantae</taxon>
        <taxon>Streptophyta</taxon>
        <taxon>Embryophyta</taxon>
        <taxon>Tracheophyta</taxon>
        <taxon>Spermatophyta</taxon>
        <taxon>Magnoliopsida</taxon>
        <taxon>eudicotyledons</taxon>
        <taxon>Gunneridae</taxon>
        <taxon>Pentapetalae</taxon>
        <taxon>rosids</taxon>
        <taxon>malvids</taxon>
        <taxon>Myrtales</taxon>
        <taxon>Lythraceae</taxon>
        <taxon>Punica</taxon>
    </lineage>
</organism>
<dbReference type="GO" id="GO:0001164">
    <property type="term" value="F:RNA polymerase I core promoter sequence-specific DNA binding"/>
    <property type="evidence" value="ECO:0007669"/>
    <property type="project" value="TreeGrafter"/>
</dbReference>
<reference evidence="2" key="2">
    <citation type="submission" date="2025-08" db="UniProtKB">
        <authorList>
            <consortium name="RefSeq"/>
        </authorList>
    </citation>
    <scope>IDENTIFICATION</scope>
    <source>
        <tissue evidence="2">Leaf</tissue>
    </source>
</reference>
<dbReference type="RefSeq" id="XP_031374245.1">
    <property type="nucleotide sequence ID" value="XM_031518385.1"/>
</dbReference>
<dbReference type="OrthoDB" id="2382881at2759"/>
<dbReference type="InterPro" id="IPR038801">
    <property type="entry name" value="TAF1C"/>
</dbReference>
<dbReference type="GO" id="GO:0001650">
    <property type="term" value="C:fibrillar center"/>
    <property type="evidence" value="ECO:0007669"/>
    <property type="project" value="TreeGrafter"/>
</dbReference>
<reference evidence="1" key="1">
    <citation type="journal article" date="2020" name="Plant Biotechnol. J.">
        <title>The pomegranate (Punica granatum L.) draft genome dissects genetic divergence between soft- and hard-seeded cultivars.</title>
        <authorList>
            <person name="Luo X."/>
            <person name="Li H."/>
            <person name="Wu Z."/>
            <person name="Yao W."/>
            <person name="Zhao P."/>
            <person name="Cao D."/>
            <person name="Yu H."/>
            <person name="Li K."/>
            <person name="Poudel K."/>
            <person name="Zhao D."/>
            <person name="Zhang F."/>
            <person name="Xia X."/>
            <person name="Chen L."/>
            <person name="Wang Q."/>
            <person name="Jing D."/>
            <person name="Cao S."/>
        </authorList>
    </citation>
    <scope>NUCLEOTIDE SEQUENCE [LARGE SCALE GENOMIC DNA]</scope>
    <source>
        <strain evidence="1">cv. Tunisia</strain>
    </source>
</reference>
<dbReference type="AlphaFoldDB" id="A0A6P8BV98"/>
<sequence length="885" mass="98737">MDIHGQDFRSQFPVLSVFRIPPLISQNPDLGPLLFDPVPSSLVSLLSSPSLLFPPQFPPRLSLPRFLGTTAAVPLSVADTVASLFGPQPNEAASAAFSHNRLRLLRCPSTGLLAAFFPTGENSDQLGFVVLESELGVQLDDDGGVFRSSKRFSHSIVRILVNPVGDDDVLSGNDGVIGYVMACTMYSVHWFAVRSVHKTRKIEVVYSCSKSFKSSAIAGACWSSQLPEVSAVLLDNGSLFLFDLEPLLYVDGDDALDCADIRGTRLKVSWNKLIDMRDKRTTKWLGCEFSWHPQILIVARSNAVFSLDFRSESCNVSCVAKIEMSGTYASVEKDRFLTFSMAGPDGFHFVVASNRLLILCDVRKPSKPILQWVHGIDKPCSIDVFKLSQLRSCSRDDTWASESGFGILLGSFWNCEFSLFCYGPHLPSMKGSCESKFSEMCKSFCAWELPTALCLSGRECRSGSCLVKEEFSKNDLPEWVDWRQKKDIVLGFGILGNDLSPVASEVDEFGGFTVVRLMSSGKLEAQRYRASWKFTRNLEEPETVSALFSEDNILDSTVDEGYKFVRIFHYIKLHYLMACLKGNLSSKLGSSLSEYAHSPLEKDSFNPEFHAILCEKLKMCGFTRSRSSPAISLVFDDISLPTTIREIALTRVWSELPVELLQLAFSSYSEFLEVVHGGIRDFYHDFSAVSELPQLPPYILRRPSCRSNKWSQRVRRSDDSIVGPVVPLAVLSSLQRLRGGLESETTEEEGLSSQCDEILQLAAEVARAESSPEVLGDHAVSLSDDRDEDWVGSQNKKKRFLLHEPGAFKPRRDDRFARLVSRVSEDEHVLGGSQGPSGPEMFDDLCPIKLRFSNRPPVKFTEQELVAYRILKKQFLKRADSVFGQ</sequence>
<accession>A0A6P8BV98</accession>
<dbReference type="GeneID" id="116188932"/>
<dbReference type="PANTHER" id="PTHR15319">
    <property type="entry name" value="TATA BOX-BINDING PROTEIN ASSOCIATED FACTOR RNA POLYMERASE I SUBUNIT C"/>
    <property type="match status" value="1"/>
</dbReference>
<gene>
    <name evidence="2" type="primary">LOC116188932</name>
</gene>
<name>A0A6P8BV98_PUNGR</name>
<protein>
    <submittedName>
        <fullName evidence="2">Uncharacterized protein LOC116188932</fullName>
    </submittedName>
</protein>
<dbReference type="Proteomes" id="UP000515151">
    <property type="component" value="Chromosome 8"/>
</dbReference>
<keyword evidence="1" id="KW-1185">Reference proteome</keyword>